<keyword evidence="1" id="KW-1133">Transmembrane helix</keyword>
<dbReference type="STRING" id="857342.A0A2T3BCX3"/>
<dbReference type="RefSeq" id="XP_024724785.1">
    <property type="nucleotide sequence ID" value="XM_024867210.1"/>
</dbReference>
<keyword evidence="1" id="KW-0812">Transmembrane</keyword>
<dbReference type="OrthoDB" id="2603at2759"/>
<dbReference type="EMBL" id="KZ679006">
    <property type="protein sequence ID" value="PSS27260.1"/>
    <property type="molecule type" value="Genomic_DNA"/>
</dbReference>
<dbReference type="InParanoid" id="A0A2T3BCX3"/>
<evidence type="ECO:0000313" key="2">
    <source>
        <dbReference type="EMBL" id="PSS27260.1"/>
    </source>
</evidence>
<protein>
    <submittedName>
        <fullName evidence="2">Uncharacterized protein</fullName>
    </submittedName>
</protein>
<keyword evidence="3" id="KW-1185">Reference proteome</keyword>
<proteinExistence type="predicted"/>
<organism evidence="2 3">
    <name type="scientific">Amorphotheca resinae ATCC 22711</name>
    <dbReference type="NCBI Taxonomy" id="857342"/>
    <lineage>
        <taxon>Eukaryota</taxon>
        <taxon>Fungi</taxon>
        <taxon>Dikarya</taxon>
        <taxon>Ascomycota</taxon>
        <taxon>Pezizomycotina</taxon>
        <taxon>Leotiomycetes</taxon>
        <taxon>Helotiales</taxon>
        <taxon>Amorphothecaceae</taxon>
        <taxon>Amorphotheca</taxon>
    </lineage>
</organism>
<reference evidence="2 3" key="1">
    <citation type="journal article" date="2018" name="New Phytol.">
        <title>Comparative genomics and transcriptomics depict ericoid mycorrhizal fungi as versatile saprotrophs and plant mutualists.</title>
        <authorList>
            <person name="Martino E."/>
            <person name="Morin E."/>
            <person name="Grelet G.A."/>
            <person name="Kuo A."/>
            <person name="Kohler A."/>
            <person name="Daghino S."/>
            <person name="Barry K.W."/>
            <person name="Cichocki N."/>
            <person name="Clum A."/>
            <person name="Dockter R.B."/>
            <person name="Hainaut M."/>
            <person name="Kuo R.C."/>
            <person name="LaButti K."/>
            <person name="Lindahl B.D."/>
            <person name="Lindquist E.A."/>
            <person name="Lipzen A."/>
            <person name="Khouja H.R."/>
            <person name="Magnuson J."/>
            <person name="Murat C."/>
            <person name="Ohm R.A."/>
            <person name="Singer S.W."/>
            <person name="Spatafora J.W."/>
            <person name="Wang M."/>
            <person name="Veneault-Fourrey C."/>
            <person name="Henrissat B."/>
            <person name="Grigoriev I.V."/>
            <person name="Martin F.M."/>
            <person name="Perotto S."/>
        </authorList>
    </citation>
    <scope>NUCLEOTIDE SEQUENCE [LARGE SCALE GENOMIC DNA]</scope>
    <source>
        <strain evidence="2 3">ATCC 22711</strain>
    </source>
</reference>
<dbReference type="GeneID" id="36575291"/>
<dbReference type="AlphaFoldDB" id="A0A2T3BCX3"/>
<keyword evidence="1" id="KW-0472">Membrane</keyword>
<evidence type="ECO:0000256" key="1">
    <source>
        <dbReference type="SAM" id="Phobius"/>
    </source>
</evidence>
<feature type="transmembrane region" description="Helical" evidence="1">
    <location>
        <begin position="155"/>
        <end position="178"/>
    </location>
</feature>
<dbReference type="Proteomes" id="UP000241818">
    <property type="component" value="Unassembled WGS sequence"/>
</dbReference>
<accession>A0A2T3BCX3</accession>
<name>A0A2T3BCX3_AMORE</name>
<evidence type="ECO:0000313" key="3">
    <source>
        <dbReference type="Proteomes" id="UP000241818"/>
    </source>
</evidence>
<gene>
    <name evidence="2" type="ORF">M430DRAFT_38057</name>
</gene>
<sequence length="201" mass="22704">MRTAPRHLTGHDHYAGLFAFLNPTTRRRHAIAETPEAHKSVRYLIPPATSTVKEALKGIRRTLTTYPNRDDPSTEFNGEIQNAGGITAFIGATIFKFGSVLLMIEAVTENRTDYFRKPTRDSSIAAEDQSNLKTLRGWAWFPSWYELRTHYLKEFGFLACLAQMIGATVFWISGFTALPRIYNRLATAAAQNGAYWFPQVV</sequence>